<comment type="caution">
    <text evidence="1">The sequence shown here is derived from an EMBL/GenBank/DDBJ whole genome shotgun (WGS) entry which is preliminary data.</text>
</comment>
<evidence type="ECO:0000313" key="2">
    <source>
        <dbReference type="Proteomes" id="UP001631993"/>
    </source>
</evidence>
<name>A0ABW9IPY1_STRGJ</name>
<dbReference type="EMBL" id="JBJVNE010000014">
    <property type="protein sequence ID" value="MFM9649976.1"/>
    <property type="molecule type" value="Genomic_DNA"/>
</dbReference>
<sequence length="129" mass="14322">MAEVTKQEREVTVTETRYTLDLSAEEFEFLKGLVGDTPASAADHASSRLWEAMKSPAQAPAAPGPNAYVYKDVVYDLSATYLDESSDTWKFTGAFEADGMPLISCATGGYYYENWRLARALESFTLRKI</sequence>
<reference evidence="1 2" key="1">
    <citation type="submission" date="2024-12" db="EMBL/GenBank/DDBJ databases">
        <title>Forecasting of Potato common scab and diversities of Pathogenic streptomyces spp. in china.</title>
        <authorList>
            <person name="Handique U."/>
            <person name="Wu J."/>
        </authorList>
    </citation>
    <scope>NUCLEOTIDE SEQUENCE [LARGE SCALE GENOMIC DNA]</scope>
    <source>
        <strain evidence="1 2">ZRIMU1585</strain>
    </source>
</reference>
<organism evidence="1 2">
    <name type="scientific">Streptomyces galilaeus</name>
    <dbReference type="NCBI Taxonomy" id="33899"/>
    <lineage>
        <taxon>Bacteria</taxon>
        <taxon>Bacillati</taxon>
        <taxon>Actinomycetota</taxon>
        <taxon>Actinomycetes</taxon>
        <taxon>Kitasatosporales</taxon>
        <taxon>Streptomycetaceae</taxon>
        <taxon>Streptomyces</taxon>
    </lineage>
</organism>
<keyword evidence="2" id="KW-1185">Reference proteome</keyword>
<gene>
    <name evidence="1" type="ORF">ACKI1S_27985</name>
</gene>
<dbReference type="Proteomes" id="UP001631993">
    <property type="component" value="Unassembled WGS sequence"/>
</dbReference>
<evidence type="ECO:0000313" key="1">
    <source>
        <dbReference type="EMBL" id="MFM9649976.1"/>
    </source>
</evidence>
<accession>A0ABW9IPY1</accession>
<dbReference type="NCBIfam" id="NF038082">
    <property type="entry name" value="phiSA1p31"/>
    <property type="match status" value="1"/>
</dbReference>
<dbReference type="RefSeq" id="WP_409097732.1">
    <property type="nucleotide sequence ID" value="NZ_JBJVNE010000014.1"/>
</dbReference>
<proteinExistence type="predicted"/>
<protein>
    <submittedName>
        <fullName evidence="1">PhiSA1p31-related protein</fullName>
    </submittedName>
</protein>